<feature type="chain" id="PRO_5022145877" evidence="4">
    <location>
        <begin position="30"/>
        <end position="325"/>
    </location>
</feature>
<proteinExistence type="predicted"/>
<dbReference type="Proteomes" id="UP000320672">
    <property type="component" value="Chromosome"/>
</dbReference>
<evidence type="ECO:0000256" key="1">
    <source>
        <dbReference type="ARBA" id="ARBA00022801"/>
    </source>
</evidence>
<dbReference type="Pfam" id="PF03403">
    <property type="entry name" value="PAF-AH_p_II"/>
    <property type="match status" value="1"/>
</dbReference>
<dbReference type="AlphaFoldDB" id="A0A517MHK2"/>
<evidence type="ECO:0000256" key="2">
    <source>
        <dbReference type="ARBA" id="ARBA00022963"/>
    </source>
</evidence>
<evidence type="ECO:0000313" key="6">
    <source>
        <dbReference type="Proteomes" id="UP000320672"/>
    </source>
</evidence>
<keyword evidence="4" id="KW-0732">Signal</keyword>
<dbReference type="GO" id="GO:0016042">
    <property type="term" value="P:lipid catabolic process"/>
    <property type="evidence" value="ECO:0007669"/>
    <property type="project" value="UniProtKB-KW"/>
</dbReference>
<dbReference type="KEGG" id="rml:FF011L_31430"/>
<keyword evidence="1 5" id="KW-0378">Hydrolase</keyword>
<keyword evidence="6" id="KW-1185">Reference proteome</keyword>
<evidence type="ECO:0000256" key="3">
    <source>
        <dbReference type="ARBA" id="ARBA00023098"/>
    </source>
</evidence>
<dbReference type="OrthoDB" id="192696at2"/>
<reference evidence="5 6" key="1">
    <citation type="submission" date="2019-02" db="EMBL/GenBank/DDBJ databases">
        <title>Deep-cultivation of Planctomycetes and their phenomic and genomic characterization uncovers novel biology.</title>
        <authorList>
            <person name="Wiegand S."/>
            <person name="Jogler M."/>
            <person name="Boedeker C."/>
            <person name="Pinto D."/>
            <person name="Vollmers J."/>
            <person name="Rivas-Marin E."/>
            <person name="Kohn T."/>
            <person name="Peeters S.H."/>
            <person name="Heuer A."/>
            <person name="Rast P."/>
            <person name="Oberbeckmann S."/>
            <person name="Bunk B."/>
            <person name="Jeske O."/>
            <person name="Meyerdierks A."/>
            <person name="Storesund J.E."/>
            <person name="Kallscheuer N."/>
            <person name="Luecker S."/>
            <person name="Lage O.M."/>
            <person name="Pohl T."/>
            <person name="Merkel B.J."/>
            <person name="Hornburger P."/>
            <person name="Mueller R.-W."/>
            <person name="Bruemmer F."/>
            <person name="Labrenz M."/>
            <person name="Spormann A.M."/>
            <person name="Op den Camp H."/>
            <person name="Overmann J."/>
            <person name="Amann R."/>
            <person name="Jetten M.S.M."/>
            <person name="Mascher T."/>
            <person name="Medema M.H."/>
            <person name="Devos D.P."/>
            <person name="Kaster A.-K."/>
            <person name="Ovreas L."/>
            <person name="Rohde M."/>
            <person name="Galperin M.Y."/>
            <person name="Jogler C."/>
        </authorList>
    </citation>
    <scope>NUCLEOTIDE SEQUENCE [LARGE SCALE GENOMIC DNA]</scope>
    <source>
        <strain evidence="5 6">FF011L</strain>
    </source>
</reference>
<accession>A0A517MHK2</accession>
<dbReference type="InterPro" id="IPR029058">
    <property type="entry name" value="AB_hydrolase_fold"/>
</dbReference>
<evidence type="ECO:0000313" key="5">
    <source>
        <dbReference type="EMBL" id="QDS94364.1"/>
    </source>
</evidence>
<protein>
    <submittedName>
        <fullName evidence="5">Alpha/beta hydrolase family protein</fullName>
    </submittedName>
</protein>
<evidence type="ECO:0000256" key="4">
    <source>
        <dbReference type="SAM" id="SignalP"/>
    </source>
</evidence>
<name>A0A517MHK2_9BACT</name>
<organism evidence="5 6">
    <name type="scientific">Roseimaritima multifibrata</name>
    <dbReference type="NCBI Taxonomy" id="1930274"/>
    <lineage>
        <taxon>Bacteria</taxon>
        <taxon>Pseudomonadati</taxon>
        <taxon>Planctomycetota</taxon>
        <taxon>Planctomycetia</taxon>
        <taxon>Pirellulales</taxon>
        <taxon>Pirellulaceae</taxon>
        <taxon>Roseimaritima</taxon>
    </lineage>
</organism>
<keyword evidence="2" id="KW-0442">Lipid degradation</keyword>
<dbReference type="PANTHER" id="PTHR10272">
    <property type="entry name" value="PLATELET-ACTIVATING FACTOR ACETYLHYDROLASE"/>
    <property type="match status" value="1"/>
</dbReference>
<keyword evidence="3" id="KW-0443">Lipid metabolism</keyword>
<dbReference type="GO" id="GO:0003847">
    <property type="term" value="F:1-alkyl-2-acetylglycerophosphocholine esterase activity"/>
    <property type="evidence" value="ECO:0007669"/>
    <property type="project" value="TreeGrafter"/>
</dbReference>
<dbReference type="PANTHER" id="PTHR10272:SF0">
    <property type="entry name" value="PLATELET-ACTIVATING FACTOR ACETYLHYDROLASE"/>
    <property type="match status" value="1"/>
</dbReference>
<feature type="signal peptide" evidence="4">
    <location>
        <begin position="1"/>
        <end position="29"/>
    </location>
</feature>
<dbReference type="SUPFAM" id="SSF53474">
    <property type="entry name" value="alpha/beta-Hydrolases"/>
    <property type="match status" value="1"/>
</dbReference>
<gene>
    <name evidence="5" type="ORF">FF011L_31430</name>
</gene>
<dbReference type="EMBL" id="CP036262">
    <property type="protein sequence ID" value="QDS94364.1"/>
    <property type="molecule type" value="Genomic_DNA"/>
</dbReference>
<sequence length="325" mass="36501" precursor="true">MTSSIILRLACLVPAVLCLLLVCKQPAQAATEASIVDLQPVDAKRERTVPIRIYLPDQPESRPLILFSHGLGGSRENSVYLGKHWASAGYVCIFLQHHGSDKQIIQRKPLQSQMDSLRSTLNSKNVMDRIEDVSFILDQVETWNTEPSHPLFARVDLEHIGMSGHSFGAATTLAVAGRKFFRNRSFPEPRIDAFLAMSPQPVRGLSTEKTFGSLSKPLFCMTGTKDASSIQPQVTPAARQSVYAALPEGDKFQLVLEGAEHHAFSDEKRLRTKQRDPKHHGVIQELSTKFWQAYLEDDTAAKKWLQSNAPQTDEVLTKQDRWEWK</sequence>
<dbReference type="Gene3D" id="3.40.50.1820">
    <property type="entry name" value="alpha/beta hydrolase"/>
    <property type="match status" value="1"/>
</dbReference>
<dbReference type="RefSeq" id="WP_145352409.1">
    <property type="nucleotide sequence ID" value="NZ_CP036262.1"/>
</dbReference>